<dbReference type="FunFam" id="1.10.10.2830:FF:000001">
    <property type="entry name" value="Chromosome partitioning protein ParB"/>
    <property type="match status" value="1"/>
</dbReference>
<dbReference type="PANTHER" id="PTHR33375">
    <property type="entry name" value="CHROMOSOME-PARTITIONING PROTEIN PARB-RELATED"/>
    <property type="match status" value="1"/>
</dbReference>
<dbReference type="NCBIfam" id="TIGR00180">
    <property type="entry name" value="parB_part"/>
    <property type="match status" value="1"/>
</dbReference>
<keyword evidence="7" id="KW-1185">Reference proteome</keyword>
<evidence type="ECO:0000259" key="5">
    <source>
        <dbReference type="SMART" id="SM00470"/>
    </source>
</evidence>
<feature type="domain" description="ParB-like N-terminal" evidence="5">
    <location>
        <begin position="40"/>
        <end position="129"/>
    </location>
</feature>
<dbReference type="InterPro" id="IPR057240">
    <property type="entry name" value="ParB_dimer_C"/>
</dbReference>
<reference evidence="6 7" key="1">
    <citation type="submission" date="2019-02" db="EMBL/GenBank/DDBJ databases">
        <title>Deep-cultivation of Planctomycetes and their phenomic and genomic characterization uncovers novel biology.</title>
        <authorList>
            <person name="Wiegand S."/>
            <person name="Jogler M."/>
            <person name="Boedeker C."/>
            <person name="Pinto D."/>
            <person name="Vollmers J."/>
            <person name="Rivas-Marin E."/>
            <person name="Kohn T."/>
            <person name="Peeters S.H."/>
            <person name="Heuer A."/>
            <person name="Rast P."/>
            <person name="Oberbeckmann S."/>
            <person name="Bunk B."/>
            <person name="Jeske O."/>
            <person name="Meyerdierks A."/>
            <person name="Storesund J.E."/>
            <person name="Kallscheuer N."/>
            <person name="Luecker S."/>
            <person name="Lage O.M."/>
            <person name="Pohl T."/>
            <person name="Merkel B.J."/>
            <person name="Hornburger P."/>
            <person name="Mueller R.-W."/>
            <person name="Bruemmer F."/>
            <person name="Labrenz M."/>
            <person name="Spormann A.M."/>
            <person name="Op den Camp H."/>
            <person name="Overmann J."/>
            <person name="Amann R."/>
            <person name="Jetten M.S.M."/>
            <person name="Mascher T."/>
            <person name="Medema M.H."/>
            <person name="Devos D.P."/>
            <person name="Kaster A.-K."/>
            <person name="Ovreas L."/>
            <person name="Rohde M."/>
            <person name="Galperin M.Y."/>
            <person name="Jogler C."/>
        </authorList>
    </citation>
    <scope>NUCLEOTIDE SEQUENCE [LARGE SCALE GENOMIC DNA]</scope>
    <source>
        <strain evidence="6 7">Pan44</strain>
    </source>
</reference>
<dbReference type="OrthoDB" id="9802051at2"/>
<evidence type="ECO:0000256" key="2">
    <source>
        <dbReference type="ARBA" id="ARBA00022829"/>
    </source>
</evidence>
<dbReference type="Proteomes" id="UP000315700">
    <property type="component" value="Chromosome"/>
</dbReference>
<keyword evidence="3" id="KW-0238">DNA-binding</keyword>
<dbReference type="SMART" id="SM00470">
    <property type="entry name" value="ParB"/>
    <property type="match status" value="1"/>
</dbReference>
<dbReference type="Gene3D" id="3.90.1530.30">
    <property type="match status" value="1"/>
</dbReference>
<protein>
    <submittedName>
        <fullName evidence="6">Putative chromosome-partitioning protein ParB</fullName>
    </submittedName>
</protein>
<evidence type="ECO:0000256" key="4">
    <source>
        <dbReference type="SAM" id="MobiDB-lite"/>
    </source>
</evidence>
<sequence>MNHTAALEPKRRLGRGLSALLGGNAPASEESETQQDAELRNLSVHELTRNPFQPRREFDAELLGELSSSIREHGVLQPLLVREVDGGFQVIAGERRWQASIKAGLTTVPCRIVDVIDKTACEYALEENLKRKDLGDLEKAQAFRDYLNAFSCTVEELAKQLSMNRSTVSNFLRLLDLAEPVRLALASGKITAGHARAMLPLEVADQLALCGRIQAESLSVRATEAAARKILGRGPAEKPAEAAASPAGEPSESDPNVISMTEAAAEQDQERTKHVASLEDQLRSLLGAQVTIKLTSKDSGSIVIPFTSNDQFEHIVRQLHRAAA</sequence>
<dbReference type="Pfam" id="PF23552">
    <property type="entry name" value="ParB_C"/>
    <property type="match status" value="1"/>
</dbReference>
<dbReference type="InterPro" id="IPR050336">
    <property type="entry name" value="Chromosome_partition/occlusion"/>
</dbReference>
<dbReference type="GO" id="GO:0045881">
    <property type="term" value="P:positive regulation of sporulation resulting in formation of a cellular spore"/>
    <property type="evidence" value="ECO:0007669"/>
    <property type="project" value="TreeGrafter"/>
</dbReference>
<dbReference type="EMBL" id="CP036271">
    <property type="protein sequence ID" value="QDT52825.1"/>
    <property type="molecule type" value="Genomic_DNA"/>
</dbReference>
<feature type="compositionally biased region" description="Low complexity" evidence="4">
    <location>
        <begin position="241"/>
        <end position="250"/>
    </location>
</feature>
<dbReference type="Pfam" id="PF02195">
    <property type="entry name" value="ParB_N"/>
    <property type="match status" value="1"/>
</dbReference>
<dbReference type="InterPro" id="IPR041468">
    <property type="entry name" value="HTH_ParB/Spo0J"/>
</dbReference>
<dbReference type="SUPFAM" id="SSF109709">
    <property type="entry name" value="KorB DNA-binding domain-like"/>
    <property type="match status" value="1"/>
</dbReference>
<dbReference type="CDD" id="cd16393">
    <property type="entry name" value="SPO0J_N"/>
    <property type="match status" value="1"/>
</dbReference>
<feature type="region of interest" description="Disordered" evidence="4">
    <location>
        <begin position="231"/>
        <end position="255"/>
    </location>
</feature>
<dbReference type="Gene3D" id="1.10.10.2830">
    <property type="match status" value="1"/>
</dbReference>
<dbReference type="InterPro" id="IPR036086">
    <property type="entry name" value="ParB/Sulfiredoxin_sf"/>
</dbReference>
<dbReference type="KEGG" id="ccos:Pan44_08380"/>
<organism evidence="6 7">
    <name type="scientific">Caulifigura coniformis</name>
    <dbReference type="NCBI Taxonomy" id="2527983"/>
    <lineage>
        <taxon>Bacteria</taxon>
        <taxon>Pseudomonadati</taxon>
        <taxon>Planctomycetota</taxon>
        <taxon>Planctomycetia</taxon>
        <taxon>Planctomycetales</taxon>
        <taxon>Planctomycetaceae</taxon>
        <taxon>Caulifigura</taxon>
    </lineage>
</organism>
<keyword evidence="2" id="KW-0159">Chromosome partition</keyword>
<dbReference type="InterPro" id="IPR004437">
    <property type="entry name" value="ParB/RepB/Spo0J"/>
</dbReference>
<comment type="similarity">
    <text evidence="1">Belongs to the ParB family.</text>
</comment>
<evidence type="ECO:0000313" key="7">
    <source>
        <dbReference type="Proteomes" id="UP000315700"/>
    </source>
</evidence>
<gene>
    <name evidence="6" type="primary">parB_1</name>
    <name evidence="6" type="ORF">Pan44_08380</name>
</gene>
<evidence type="ECO:0000256" key="3">
    <source>
        <dbReference type="ARBA" id="ARBA00023125"/>
    </source>
</evidence>
<dbReference type="GO" id="GO:0007059">
    <property type="term" value="P:chromosome segregation"/>
    <property type="evidence" value="ECO:0007669"/>
    <property type="project" value="UniProtKB-KW"/>
</dbReference>
<accession>A0A517S9K7</accession>
<dbReference type="InParanoid" id="A0A517S9K7"/>
<proteinExistence type="inferred from homology"/>
<dbReference type="InterPro" id="IPR003115">
    <property type="entry name" value="ParB_N"/>
</dbReference>
<dbReference type="Pfam" id="PF17762">
    <property type="entry name" value="HTH_ParB"/>
    <property type="match status" value="1"/>
</dbReference>
<name>A0A517S9K7_9PLAN</name>
<dbReference type="GO" id="GO:0003677">
    <property type="term" value="F:DNA binding"/>
    <property type="evidence" value="ECO:0007669"/>
    <property type="project" value="UniProtKB-KW"/>
</dbReference>
<dbReference type="FunFam" id="3.90.1530.30:FF:000001">
    <property type="entry name" value="Chromosome partitioning protein ParB"/>
    <property type="match status" value="1"/>
</dbReference>
<dbReference type="SUPFAM" id="SSF110849">
    <property type="entry name" value="ParB/Sulfiredoxin"/>
    <property type="match status" value="1"/>
</dbReference>
<evidence type="ECO:0000313" key="6">
    <source>
        <dbReference type="EMBL" id="QDT52825.1"/>
    </source>
</evidence>
<dbReference type="RefSeq" id="WP_145027507.1">
    <property type="nucleotide sequence ID" value="NZ_CP036271.1"/>
</dbReference>
<dbReference type="AlphaFoldDB" id="A0A517S9K7"/>
<evidence type="ECO:0000256" key="1">
    <source>
        <dbReference type="ARBA" id="ARBA00006295"/>
    </source>
</evidence>
<dbReference type="GO" id="GO:0005694">
    <property type="term" value="C:chromosome"/>
    <property type="evidence" value="ECO:0007669"/>
    <property type="project" value="TreeGrafter"/>
</dbReference>
<dbReference type="PANTHER" id="PTHR33375:SF1">
    <property type="entry name" value="CHROMOSOME-PARTITIONING PROTEIN PARB-RELATED"/>
    <property type="match status" value="1"/>
</dbReference>